<protein>
    <submittedName>
        <fullName evidence="2">Uncharacterized protein</fullName>
    </submittedName>
</protein>
<gene>
    <name evidence="2" type="ORF">CVLEPA_LOCUS527</name>
</gene>
<name>A0ABP0EXZ2_CLALP</name>
<evidence type="ECO:0000256" key="1">
    <source>
        <dbReference type="SAM" id="SignalP"/>
    </source>
</evidence>
<evidence type="ECO:0000313" key="3">
    <source>
        <dbReference type="Proteomes" id="UP001642483"/>
    </source>
</evidence>
<accession>A0ABP0EXZ2</accession>
<comment type="caution">
    <text evidence="2">The sequence shown here is derived from an EMBL/GenBank/DDBJ whole genome shotgun (WGS) entry which is preliminary data.</text>
</comment>
<dbReference type="Proteomes" id="UP001642483">
    <property type="component" value="Unassembled WGS sequence"/>
</dbReference>
<reference evidence="2 3" key="1">
    <citation type="submission" date="2024-02" db="EMBL/GenBank/DDBJ databases">
        <authorList>
            <person name="Daric V."/>
            <person name="Darras S."/>
        </authorList>
    </citation>
    <scope>NUCLEOTIDE SEQUENCE [LARGE SCALE GENOMIC DNA]</scope>
</reference>
<proteinExistence type="predicted"/>
<organism evidence="2 3">
    <name type="scientific">Clavelina lepadiformis</name>
    <name type="common">Light-bulb sea squirt</name>
    <name type="synonym">Ascidia lepadiformis</name>
    <dbReference type="NCBI Taxonomy" id="159417"/>
    <lineage>
        <taxon>Eukaryota</taxon>
        <taxon>Metazoa</taxon>
        <taxon>Chordata</taxon>
        <taxon>Tunicata</taxon>
        <taxon>Ascidiacea</taxon>
        <taxon>Aplousobranchia</taxon>
        <taxon>Clavelinidae</taxon>
        <taxon>Clavelina</taxon>
    </lineage>
</organism>
<keyword evidence="1" id="KW-0732">Signal</keyword>
<feature type="chain" id="PRO_5046888268" evidence="1">
    <location>
        <begin position="18"/>
        <end position="131"/>
    </location>
</feature>
<keyword evidence="3" id="KW-1185">Reference proteome</keyword>
<dbReference type="EMBL" id="CAWYQH010000001">
    <property type="protein sequence ID" value="CAK8671466.1"/>
    <property type="molecule type" value="Genomic_DNA"/>
</dbReference>
<feature type="signal peptide" evidence="1">
    <location>
        <begin position="1"/>
        <end position="17"/>
    </location>
</feature>
<evidence type="ECO:0000313" key="2">
    <source>
        <dbReference type="EMBL" id="CAK8671466.1"/>
    </source>
</evidence>
<sequence>MSFTTLALLWILLVSVPEKLYLLVQNHPEIPAKKPTPRGVFPDLQICHQDKILQNAYVDIAYAHATYDDLVTRAETLQMRRTKLGETLFSDYFDNFMTYQNNNSRKYWEFDAGHNDYPEGYVIGDLQLTQE</sequence>